<evidence type="ECO:0000313" key="4">
    <source>
        <dbReference type="Proteomes" id="UP001157126"/>
    </source>
</evidence>
<dbReference type="EMBL" id="BSUO01000001">
    <property type="protein sequence ID" value="GMA37983.1"/>
    <property type="molecule type" value="Genomic_DNA"/>
</dbReference>
<proteinExistence type="predicted"/>
<dbReference type="InterPro" id="IPR009297">
    <property type="entry name" value="DUF952"/>
</dbReference>
<dbReference type="Proteomes" id="UP001157126">
    <property type="component" value="Unassembled WGS sequence"/>
</dbReference>
<evidence type="ECO:0000313" key="1">
    <source>
        <dbReference type="EMBL" id="GMA37983.1"/>
    </source>
</evidence>
<evidence type="ECO:0000313" key="2">
    <source>
        <dbReference type="EMBL" id="GMA42366.1"/>
    </source>
</evidence>
<dbReference type="EMBL" id="BSUO01000003">
    <property type="protein sequence ID" value="GMA42514.1"/>
    <property type="molecule type" value="Genomic_DNA"/>
</dbReference>
<sequence length="115" mass="12820">MSLLHLAFSRDWNPAAPAYLMSTRGLTIAEVGFLHASTDEDQLRRVARRFYRDVTDPMLVLVISEAVLTRFGLEVRYEPADPATSDVDTELFPHIYGGDLPTAAVVDARPFTAPR</sequence>
<organism evidence="2 4">
    <name type="scientific">Mobilicoccus caccae</name>
    <dbReference type="NCBI Taxonomy" id="1859295"/>
    <lineage>
        <taxon>Bacteria</taxon>
        <taxon>Bacillati</taxon>
        <taxon>Actinomycetota</taxon>
        <taxon>Actinomycetes</taxon>
        <taxon>Micrococcales</taxon>
        <taxon>Dermatophilaceae</taxon>
        <taxon>Mobilicoccus</taxon>
    </lineage>
</organism>
<reference evidence="4" key="2">
    <citation type="journal article" date="2019" name="Int. J. Syst. Evol. Microbiol.">
        <title>The Global Catalogue of Microorganisms (GCM) 10K type strain sequencing project: providing services to taxonomists for standard genome sequencing and annotation.</title>
        <authorList>
            <consortium name="The Broad Institute Genomics Platform"/>
            <consortium name="The Broad Institute Genome Sequencing Center for Infectious Disease"/>
            <person name="Wu L."/>
            <person name="Ma J."/>
        </authorList>
    </citation>
    <scope>NUCLEOTIDE SEQUENCE [LARGE SCALE GENOMIC DNA]</scope>
    <source>
        <strain evidence="4">NBRC 113072</strain>
    </source>
</reference>
<reference evidence="2" key="1">
    <citation type="journal article" date="2014" name="Int. J. Syst. Evol. Microbiol.">
        <title>Complete genome of a new Firmicutes species belonging to the dominant human colonic microbiota ('Ruminococcus bicirculans') reveals two chromosomes and a selective capacity to utilize plant glucans.</title>
        <authorList>
            <consortium name="NISC Comparative Sequencing Program"/>
            <person name="Wegmann U."/>
            <person name="Louis P."/>
            <person name="Goesmann A."/>
            <person name="Henrissat B."/>
            <person name="Duncan S.H."/>
            <person name="Flint H.J."/>
        </authorList>
    </citation>
    <scope>NUCLEOTIDE SEQUENCE</scope>
    <source>
        <strain evidence="2">NBRC 113072</strain>
    </source>
</reference>
<accession>A0ABQ6IY87</accession>
<dbReference type="Pfam" id="PF06108">
    <property type="entry name" value="DUF952"/>
    <property type="match status" value="1"/>
</dbReference>
<name>A0ABQ6IY87_9MICO</name>
<gene>
    <name evidence="1" type="ORF">GCM10025883_00280</name>
    <name evidence="2" type="ORF">GCM10025883_44110</name>
    <name evidence="3" type="ORF">GCM10025883_45590</name>
</gene>
<evidence type="ECO:0000313" key="3">
    <source>
        <dbReference type="EMBL" id="GMA42514.1"/>
    </source>
</evidence>
<dbReference type="Gene3D" id="3.20.170.20">
    <property type="entry name" value="Protein of unknown function DUF952"/>
    <property type="match status" value="1"/>
</dbReference>
<protein>
    <recommendedName>
        <fullName evidence="5">DUF952 domain-containing protein</fullName>
    </recommendedName>
</protein>
<comment type="caution">
    <text evidence="2">The sequence shown here is derived from an EMBL/GenBank/DDBJ whole genome shotgun (WGS) entry which is preliminary data.</text>
</comment>
<keyword evidence="4" id="KW-1185">Reference proteome</keyword>
<dbReference type="SUPFAM" id="SSF56399">
    <property type="entry name" value="ADP-ribosylation"/>
    <property type="match status" value="1"/>
</dbReference>
<evidence type="ECO:0008006" key="5">
    <source>
        <dbReference type="Google" id="ProtNLM"/>
    </source>
</evidence>
<dbReference type="EMBL" id="BSUO01000001">
    <property type="protein sequence ID" value="GMA42366.1"/>
    <property type="molecule type" value="Genomic_DNA"/>
</dbReference>
<reference evidence="2" key="3">
    <citation type="submission" date="2023-02" db="EMBL/GenBank/DDBJ databases">
        <authorList>
            <person name="Sun Q."/>
            <person name="Mori K."/>
        </authorList>
    </citation>
    <scope>NUCLEOTIDE SEQUENCE</scope>
    <source>
        <strain evidence="2">NBRC 113072</strain>
    </source>
</reference>